<dbReference type="AlphaFoldDB" id="A0A5A5T6H4"/>
<dbReference type="Proteomes" id="UP000322530">
    <property type="component" value="Unassembled WGS sequence"/>
</dbReference>
<evidence type="ECO:0000256" key="2">
    <source>
        <dbReference type="ARBA" id="ARBA00022505"/>
    </source>
</evidence>
<dbReference type="InterPro" id="IPR005950">
    <property type="entry name" value="ModA"/>
</dbReference>
<evidence type="ECO:0000256" key="3">
    <source>
        <dbReference type="ARBA" id="ARBA00022723"/>
    </source>
</evidence>
<dbReference type="GO" id="GO:1901359">
    <property type="term" value="F:tungstate binding"/>
    <property type="evidence" value="ECO:0007669"/>
    <property type="project" value="UniProtKB-ARBA"/>
</dbReference>
<keyword evidence="2 5" id="KW-0500">Molybdenum</keyword>
<dbReference type="GO" id="GO:0046872">
    <property type="term" value="F:metal ion binding"/>
    <property type="evidence" value="ECO:0007669"/>
    <property type="project" value="UniProtKB-KW"/>
</dbReference>
<organism evidence="6 7">
    <name type="scientific">Dictyobacter arantiisoli</name>
    <dbReference type="NCBI Taxonomy" id="2014874"/>
    <lineage>
        <taxon>Bacteria</taxon>
        <taxon>Bacillati</taxon>
        <taxon>Chloroflexota</taxon>
        <taxon>Ktedonobacteria</taxon>
        <taxon>Ktedonobacterales</taxon>
        <taxon>Dictyobacteraceae</taxon>
        <taxon>Dictyobacter</taxon>
    </lineage>
</organism>
<reference evidence="6 7" key="1">
    <citation type="submission" date="2019-01" db="EMBL/GenBank/DDBJ databases">
        <title>Draft genome sequence of Dictyobacter sp. Uno17.</title>
        <authorList>
            <person name="Wang C.M."/>
            <person name="Zheng Y."/>
            <person name="Sakai Y."/>
            <person name="Abe K."/>
            <person name="Yokota A."/>
            <person name="Yabe S."/>
        </authorList>
    </citation>
    <scope>NUCLEOTIDE SEQUENCE [LARGE SCALE GENOMIC DNA]</scope>
    <source>
        <strain evidence="6 7">Uno17</strain>
    </source>
</reference>
<comment type="caution">
    <text evidence="6">The sequence shown here is derived from an EMBL/GenBank/DDBJ whole genome shotgun (WGS) entry which is preliminary data.</text>
</comment>
<dbReference type="Gene3D" id="3.40.190.10">
    <property type="entry name" value="Periplasmic binding protein-like II"/>
    <property type="match status" value="2"/>
</dbReference>
<dbReference type="PANTHER" id="PTHR30632:SF0">
    <property type="entry name" value="SULFATE-BINDING PROTEIN"/>
    <property type="match status" value="1"/>
</dbReference>
<feature type="binding site" evidence="5">
    <location>
        <position position="82"/>
    </location>
    <ligand>
        <name>molybdate</name>
        <dbReference type="ChEBI" id="CHEBI:36264"/>
    </ligand>
</feature>
<accession>A0A5A5T6H4</accession>
<feature type="binding site" evidence="5">
    <location>
        <position position="214"/>
    </location>
    <ligand>
        <name>molybdate</name>
        <dbReference type="ChEBI" id="CHEBI:36264"/>
    </ligand>
</feature>
<dbReference type="CDD" id="cd13538">
    <property type="entry name" value="PBP2_ModA_like_1"/>
    <property type="match status" value="1"/>
</dbReference>
<evidence type="ECO:0000313" key="6">
    <source>
        <dbReference type="EMBL" id="GCF06825.1"/>
    </source>
</evidence>
<sequence>MKFAGRLFPLVLIILLLLLAACGESSPTATSSTTTTPSTSSSSAVSLNVFAASSLTESFNAIKTAYHTSHPDVSITYNFNGSQALEQQIANGAEADVFASADQINMQKAIDAGVVTQSQNFARNKLVVIIPNSNPGHITSLKDLAKAGTKIVLGAPAVPVGKYSLQVLDKLGKSSAYGVAYEKSVRANIVSQEENVKAVVQKVQLGEADAGIVYLTDVTSAASTKVETLTIPDQDNVIAQYPVAVTKNSAHAQTAHAFITYLLSADGQAILTKYHFIAINSI</sequence>
<dbReference type="InterPro" id="IPR050682">
    <property type="entry name" value="ModA/WtpA"/>
</dbReference>
<dbReference type="FunFam" id="3.40.190.10:FF:000035">
    <property type="entry name" value="Molybdate ABC transporter substrate-binding protein"/>
    <property type="match status" value="1"/>
</dbReference>
<comment type="similarity">
    <text evidence="1">Belongs to the bacterial solute-binding protein ModA family.</text>
</comment>
<dbReference type="GO" id="GO:0015689">
    <property type="term" value="P:molybdate ion transport"/>
    <property type="evidence" value="ECO:0007669"/>
    <property type="project" value="InterPro"/>
</dbReference>
<dbReference type="PIRSF" id="PIRSF004846">
    <property type="entry name" value="ModA"/>
    <property type="match status" value="1"/>
</dbReference>
<dbReference type="EMBL" id="BIXY01000003">
    <property type="protein sequence ID" value="GCF06825.1"/>
    <property type="molecule type" value="Genomic_DNA"/>
</dbReference>
<gene>
    <name evidence="6" type="ORF">KDI_03890</name>
</gene>
<dbReference type="NCBIfam" id="TIGR01256">
    <property type="entry name" value="modA"/>
    <property type="match status" value="1"/>
</dbReference>
<dbReference type="PANTHER" id="PTHR30632">
    <property type="entry name" value="MOLYBDATE-BINDING PERIPLASMIC PROTEIN"/>
    <property type="match status" value="1"/>
</dbReference>
<keyword evidence="3 5" id="KW-0479">Metal-binding</keyword>
<feature type="binding site" evidence="5">
    <location>
        <position position="54"/>
    </location>
    <ligand>
        <name>molybdate</name>
        <dbReference type="ChEBI" id="CHEBI:36264"/>
    </ligand>
</feature>
<feature type="binding site" evidence="5">
    <location>
        <position position="196"/>
    </location>
    <ligand>
        <name>molybdate</name>
        <dbReference type="ChEBI" id="CHEBI:36264"/>
    </ligand>
</feature>
<evidence type="ECO:0000256" key="1">
    <source>
        <dbReference type="ARBA" id="ARBA00009175"/>
    </source>
</evidence>
<proteinExistence type="inferred from homology"/>
<dbReference type="GO" id="GO:0030973">
    <property type="term" value="F:molybdate ion binding"/>
    <property type="evidence" value="ECO:0007669"/>
    <property type="project" value="UniProtKB-ARBA"/>
</dbReference>
<dbReference type="Pfam" id="PF13531">
    <property type="entry name" value="SBP_bac_11"/>
    <property type="match status" value="1"/>
</dbReference>
<evidence type="ECO:0000256" key="4">
    <source>
        <dbReference type="ARBA" id="ARBA00022729"/>
    </source>
</evidence>
<dbReference type="SUPFAM" id="SSF53850">
    <property type="entry name" value="Periplasmic binding protein-like II"/>
    <property type="match status" value="1"/>
</dbReference>
<keyword evidence="4" id="KW-0732">Signal</keyword>
<dbReference type="RefSeq" id="WP_172631789.1">
    <property type="nucleotide sequence ID" value="NZ_BIXY01000003.1"/>
</dbReference>
<protein>
    <submittedName>
        <fullName evidence="6">Molybdenum ABC transporter substrate-binding protein</fullName>
    </submittedName>
</protein>
<name>A0A5A5T6H4_9CHLR</name>
<dbReference type="PROSITE" id="PS51257">
    <property type="entry name" value="PROKAR_LIPOPROTEIN"/>
    <property type="match status" value="1"/>
</dbReference>
<keyword evidence="7" id="KW-1185">Reference proteome</keyword>
<evidence type="ECO:0000313" key="7">
    <source>
        <dbReference type="Proteomes" id="UP000322530"/>
    </source>
</evidence>
<evidence type="ECO:0000256" key="5">
    <source>
        <dbReference type="PIRSR" id="PIRSR004846-1"/>
    </source>
</evidence>